<evidence type="ECO:0000256" key="5">
    <source>
        <dbReference type="PIRNR" id="PIRNR026534"/>
    </source>
</evidence>
<dbReference type="CDD" id="cd08999">
    <property type="entry name" value="GH43_ABN-like"/>
    <property type="match status" value="1"/>
</dbReference>
<dbReference type="InterPro" id="IPR016840">
    <property type="entry name" value="Glyco_hydro_43_endo_a_Ara-ase"/>
</dbReference>
<dbReference type="KEGG" id="sal:Sala_0737"/>
<feature type="chain" id="PRO_5004189701" description="Extracellular exo-alpha-(1-&gt;5)-L-arabinofuranosidase" evidence="8">
    <location>
        <begin position="22"/>
        <end position="345"/>
    </location>
</feature>
<dbReference type="GO" id="GO:0046556">
    <property type="term" value="F:alpha-L-arabinofuranosidase activity"/>
    <property type="evidence" value="ECO:0007669"/>
    <property type="project" value="UniProtKB-EC"/>
</dbReference>
<feature type="active site" description="Proton donor" evidence="6">
    <location>
        <position position="219"/>
    </location>
</feature>
<dbReference type="GO" id="GO:0046558">
    <property type="term" value="F:arabinan endo-1,5-alpha-L-arabinosidase activity"/>
    <property type="evidence" value="ECO:0007669"/>
    <property type="project" value="InterPro"/>
</dbReference>
<evidence type="ECO:0000313" key="10">
    <source>
        <dbReference type="Proteomes" id="UP000006578"/>
    </source>
</evidence>
<dbReference type="UniPathway" id="UPA00667"/>
<evidence type="ECO:0000256" key="7">
    <source>
        <dbReference type="PIRSR" id="PIRSR026534-3"/>
    </source>
</evidence>
<dbReference type="GO" id="GO:0031222">
    <property type="term" value="P:arabinan catabolic process"/>
    <property type="evidence" value="ECO:0007669"/>
    <property type="project" value="UniProtKB-UniPathway"/>
</dbReference>
<gene>
    <name evidence="9" type="ordered locus">Sala_0737</name>
</gene>
<comment type="similarity">
    <text evidence="2 5">Belongs to the glycosyl hydrolase 43 family.</text>
</comment>
<evidence type="ECO:0000313" key="9">
    <source>
        <dbReference type="EMBL" id="ABF52457.1"/>
    </source>
</evidence>
<feature type="site" description="Important for substrate recognition" evidence="7">
    <location>
        <position position="286"/>
    </location>
</feature>
<dbReference type="PANTHER" id="PTHR43301:SF3">
    <property type="entry name" value="ARABINAN ENDO-1,5-ALPHA-L-ARABINOSIDASE A-RELATED"/>
    <property type="match status" value="1"/>
</dbReference>
<evidence type="ECO:0000256" key="3">
    <source>
        <dbReference type="ARBA" id="ARBA00022801"/>
    </source>
</evidence>
<comment type="catalytic activity">
    <reaction evidence="5">
        <text>Hydrolysis of terminal non-reducing alpha-L-arabinofuranoside residues in alpha-L-arabinosides.</text>
        <dbReference type="EC" id="3.2.1.55"/>
    </reaction>
</comment>
<keyword evidence="4 5" id="KW-0326">Glycosidase</keyword>
<dbReference type="CAZy" id="GH43">
    <property type="family name" value="Glycoside Hydrolase Family 43"/>
</dbReference>
<dbReference type="Proteomes" id="UP000006578">
    <property type="component" value="Chromosome"/>
</dbReference>
<dbReference type="PANTHER" id="PTHR43301">
    <property type="entry name" value="ARABINAN ENDO-1,5-ALPHA-L-ARABINOSIDASE"/>
    <property type="match status" value="1"/>
</dbReference>
<accession>Q1GV65</accession>
<dbReference type="EMBL" id="CP000356">
    <property type="protein sequence ID" value="ABF52457.1"/>
    <property type="molecule type" value="Genomic_DNA"/>
</dbReference>
<evidence type="ECO:0000256" key="8">
    <source>
        <dbReference type="SAM" id="SignalP"/>
    </source>
</evidence>
<keyword evidence="3 5" id="KW-0378">Hydrolase</keyword>
<organism evidence="9 10">
    <name type="scientific">Sphingopyxis alaskensis (strain DSM 13593 / LMG 18877 / RB2256)</name>
    <name type="common">Sphingomonas alaskensis</name>
    <dbReference type="NCBI Taxonomy" id="317655"/>
    <lineage>
        <taxon>Bacteria</taxon>
        <taxon>Pseudomonadati</taxon>
        <taxon>Pseudomonadota</taxon>
        <taxon>Alphaproteobacteria</taxon>
        <taxon>Sphingomonadales</taxon>
        <taxon>Sphingomonadaceae</taxon>
        <taxon>Sphingopyxis</taxon>
    </lineage>
</organism>
<evidence type="ECO:0000256" key="4">
    <source>
        <dbReference type="ARBA" id="ARBA00023295"/>
    </source>
</evidence>
<name>Q1GV65_SPHAL</name>
<keyword evidence="10" id="KW-1185">Reference proteome</keyword>
<protein>
    <recommendedName>
        <fullName evidence="5">Extracellular exo-alpha-(1-&gt;5)-L-arabinofuranosidase</fullName>
        <ecNumber evidence="5">3.2.1.55</ecNumber>
    </recommendedName>
</protein>
<sequence>MRAEKSALFLALMVLGGCATAPGRPTISNPVIDENFPDPAVLKAPDGYYYAYATQGEVGGRMQNIQVARSRTLAQWERVGDALPVKPKWASRTQDFWAPHVSLHDGRYYLYYSAKPDAALVDGKSGLCLAVATASRPEGPFTDIGNPLQCGEGFINIDPMAYDDPATGKRLLYWGSGFAPIKVQELAVDRMSFAQGSKPTELVRVIPDASKENYQRLVEGAWVTKYGDYYYMFYSGDNCCGPDAHYAVMVARSASATGPFETLAHATGTPNSVIVEADSRWIAPGHNAIVQDDEDRYWILFHAVDVRKSREKDSDAVNSRRVMLVEEIEWVDGWPRIKRASNEEE</sequence>
<feature type="signal peptide" evidence="8">
    <location>
        <begin position="1"/>
        <end position="21"/>
    </location>
</feature>
<dbReference type="AlphaFoldDB" id="Q1GV65"/>
<keyword evidence="8" id="KW-0732">Signal</keyword>
<feature type="active site" description="Proton acceptor" evidence="6">
    <location>
        <position position="38"/>
    </location>
</feature>
<proteinExistence type="inferred from homology"/>
<dbReference type="STRING" id="317655.Sala_0737"/>
<dbReference type="InterPro" id="IPR023296">
    <property type="entry name" value="Glyco_hydro_beta-prop_sf"/>
</dbReference>
<dbReference type="RefSeq" id="WP_011541047.1">
    <property type="nucleotide sequence ID" value="NC_008048.1"/>
</dbReference>
<comment type="pathway">
    <text evidence="1 5">Glycan metabolism; L-arabinan degradation.</text>
</comment>
<feature type="site" description="Important for catalytic activity, responsible for pKa modulation of the active site Glu and correct orientation of both the proton donor and substrate" evidence="7">
    <location>
        <position position="158"/>
    </location>
</feature>
<evidence type="ECO:0000256" key="1">
    <source>
        <dbReference type="ARBA" id="ARBA00004834"/>
    </source>
</evidence>
<dbReference type="eggNOG" id="COG3507">
    <property type="taxonomic scope" value="Bacteria"/>
</dbReference>
<reference evidence="9 10" key="1">
    <citation type="journal article" date="2009" name="Proc. Natl. Acad. Sci. U.S.A.">
        <title>The genomic basis of trophic strategy in marine bacteria.</title>
        <authorList>
            <person name="Lauro F.M."/>
            <person name="McDougald D."/>
            <person name="Thomas T."/>
            <person name="Williams T.J."/>
            <person name="Egan S."/>
            <person name="Rice S."/>
            <person name="DeMaere M.Z."/>
            <person name="Ting L."/>
            <person name="Ertan H."/>
            <person name="Johnson J."/>
            <person name="Ferriera S."/>
            <person name="Lapidus A."/>
            <person name="Anderson I."/>
            <person name="Kyrpides N."/>
            <person name="Munk A.C."/>
            <person name="Detter C."/>
            <person name="Han C.S."/>
            <person name="Brown M.V."/>
            <person name="Robb F.T."/>
            <person name="Kjelleberg S."/>
            <person name="Cavicchioli R."/>
        </authorList>
    </citation>
    <scope>NUCLEOTIDE SEQUENCE [LARGE SCALE GENOMIC DNA]</scope>
    <source>
        <strain evidence="10">DSM 13593 / LMG 18877 / RB2256</strain>
    </source>
</reference>
<dbReference type="HOGENOM" id="CLU_009397_5_1_5"/>
<dbReference type="Gene3D" id="2.115.10.20">
    <property type="entry name" value="Glycosyl hydrolase domain, family 43"/>
    <property type="match status" value="1"/>
</dbReference>
<dbReference type="EC" id="3.2.1.55" evidence="5"/>
<dbReference type="Pfam" id="PF04616">
    <property type="entry name" value="Glyco_hydro_43"/>
    <property type="match status" value="1"/>
</dbReference>
<dbReference type="InterPro" id="IPR050727">
    <property type="entry name" value="GH43_arabinanases"/>
</dbReference>
<dbReference type="InterPro" id="IPR006710">
    <property type="entry name" value="Glyco_hydro_43"/>
</dbReference>
<dbReference type="PROSITE" id="PS51257">
    <property type="entry name" value="PROKAR_LIPOPROTEIN"/>
    <property type="match status" value="1"/>
</dbReference>
<dbReference type="OrthoDB" id="9760116at2"/>
<evidence type="ECO:0000256" key="2">
    <source>
        <dbReference type="ARBA" id="ARBA00009865"/>
    </source>
</evidence>
<evidence type="ECO:0000256" key="6">
    <source>
        <dbReference type="PIRSR" id="PIRSR026534-1"/>
    </source>
</evidence>
<dbReference type="PIRSF" id="PIRSF026534">
    <property type="entry name" value="Endo_alpha-L-arabinosidase"/>
    <property type="match status" value="1"/>
</dbReference>
<dbReference type="SUPFAM" id="SSF75005">
    <property type="entry name" value="Arabinanase/levansucrase/invertase"/>
    <property type="match status" value="1"/>
</dbReference>